<dbReference type="InterPro" id="IPR039982">
    <property type="entry name" value="Ribosomal_mL65"/>
</dbReference>
<evidence type="ECO:0000313" key="5">
    <source>
        <dbReference type="EMBL" id="KAF2900903.1"/>
    </source>
</evidence>
<dbReference type="PANTHER" id="PTHR13014:SF3">
    <property type="entry name" value="LARGE RIBOSOMAL SUBUNIT PROTEIN ML65"/>
    <property type="match status" value="1"/>
</dbReference>
<comment type="caution">
    <text evidence="5">The sequence shown here is derived from an EMBL/GenBank/DDBJ whole genome shotgun (WGS) entry which is preliminary data.</text>
</comment>
<dbReference type="GO" id="GO:0006412">
    <property type="term" value="P:translation"/>
    <property type="evidence" value="ECO:0007669"/>
    <property type="project" value="InterPro"/>
</dbReference>
<evidence type="ECO:0000256" key="3">
    <source>
        <dbReference type="ARBA" id="ARBA00023128"/>
    </source>
</evidence>
<proteinExistence type="predicted"/>
<evidence type="ECO:0000256" key="1">
    <source>
        <dbReference type="ARBA" id="ARBA00004173"/>
    </source>
</evidence>
<dbReference type="OrthoDB" id="6041973at2759"/>
<keyword evidence="6" id="KW-1185">Reference proteome</keyword>
<dbReference type="InterPro" id="IPR010793">
    <property type="entry name" value="Ribosomal_mL37/mL65"/>
</dbReference>
<keyword evidence="2" id="KW-0689">Ribosomal protein</keyword>
<keyword evidence="4" id="KW-0687">Ribonucleoprotein</keyword>
<gene>
    <name evidence="5" type="ORF">ILUMI_05308</name>
</gene>
<dbReference type="GO" id="GO:0003735">
    <property type="term" value="F:structural constituent of ribosome"/>
    <property type="evidence" value="ECO:0007669"/>
    <property type="project" value="InterPro"/>
</dbReference>
<sequence length="299" mass="34555">MLFLRLKYKSSNNLLKCCRLFATANAEEYTDIPQYPPILNLSLDKVRERRIQAYCEEVKAVKTVEEKQLKLNMPRYYGFKCYMFYENNIPYDNLELVQHITRTHLIKDSLPDYYNNIKVDSVLETIKSDIEEAILLELDGYRKNHEIMNEALSKSQIEDIISSAVGVHVNRALLNNLCKDFPHLVNTTTDIDPRIESSWFAGGMIAPLRVQSWRKAKPWFKDQAKDPVDRAIQYIGMPSLTVRSELPLCPVIPYSEAENSSFDVPVFKFDPGVVGMLTEHRRLVNTPGSLFNMHLLMCL</sequence>
<evidence type="ECO:0000256" key="4">
    <source>
        <dbReference type="ARBA" id="ARBA00023274"/>
    </source>
</evidence>
<dbReference type="Pfam" id="PF07147">
    <property type="entry name" value="PDCD9"/>
    <property type="match status" value="1"/>
</dbReference>
<dbReference type="GO" id="GO:0005762">
    <property type="term" value="C:mitochondrial large ribosomal subunit"/>
    <property type="evidence" value="ECO:0007669"/>
    <property type="project" value="TreeGrafter"/>
</dbReference>
<dbReference type="Proteomes" id="UP000801492">
    <property type="component" value="Unassembled WGS sequence"/>
</dbReference>
<dbReference type="PANTHER" id="PTHR13014">
    <property type="entry name" value="MITOCHONDRIAL 28S RIBOSOMAL PROTEIN S30/P52 PRO-APOTOTIC PROTEIN"/>
    <property type="match status" value="1"/>
</dbReference>
<reference evidence="5" key="1">
    <citation type="submission" date="2019-08" db="EMBL/GenBank/DDBJ databases">
        <title>The genome of the North American firefly Photinus pyralis.</title>
        <authorList>
            <consortium name="Photinus pyralis genome working group"/>
            <person name="Fallon T.R."/>
            <person name="Sander Lower S.E."/>
            <person name="Weng J.-K."/>
        </authorList>
    </citation>
    <scope>NUCLEOTIDE SEQUENCE</scope>
    <source>
        <strain evidence="5">TRF0915ILg1</strain>
        <tissue evidence="5">Whole body</tissue>
    </source>
</reference>
<evidence type="ECO:0000313" key="6">
    <source>
        <dbReference type="Proteomes" id="UP000801492"/>
    </source>
</evidence>
<evidence type="ECO:0000256" key="2">
    <source>
        <dbReference type="ARBA" id="ARBA00022980"/>
    </source>
</evidence>
<comment type="subcellular location">
    <subcellularLocation>
        <location evidence="1">Mitochondrion</location>
    </subcellularLocation>
</comment>
<protein>
    <submittedName>
        <fullName evidence="5">Uncharacterized protein</fullName>
    </submittedName>
</protein>
<organism evidence="5 6">
    <name type="scientific">Ignelater luminosus</name>
    <name type="common">Cucubano</name>
    <name type="synonym">Pyrophorus luminosus</name>
    <dbReference type="NCBI Taxonomy" id="2038154"/>
    <lineage>
        <taxon>Eukaryota</taxon>
        <taxon>Metazoa</taxon>
        <taxon>Ecdysozoa</taxon>
        <taxon>Arthropoda</taxon>
        <taxon>Hexapoda</taxon>
        <taxon>Insecta</taxon>
        <taxon>Pterygota</taxon>
        <taxon>Neoptera</taxon>
        <taxon>Endopterygota</taxon>
        <taxon>Coleoptera</taxon>
        <taxon>Polyphaga</taxon>
        <taxon>Elateriformia</taxon>
        <taxon>Elateroidea</taxon>
        <taxon>Elateridae</taxon>
        <taxon>Agrypninae</taxon>
        <taxon>Pyrophorini</taxon>
        <taxon>Ignelater</taxon>
    </lineage>
</organism>
<name>A0A8K0DCU6_IGNLU</name>
<accession>A0A8K0DCU6</accession>
<dbReference type="EMBL" id="VTPC01001956">
    <property type="protein sequence ID" value="KAF2900903.1"/>
    <property type="molecule type" value="Genomic_DNA"/>
</dbReference>
<dbReference type="AlphaFoldDB" id="A0A8K0DCU6"/>
<keyword evidence="3" id="KW-0496">Mitochondrion</keyword>